<dbReference type="EMBL" id="ABEU02000010">
    <property type="status" value="NOT_ANNOTATED_CDS"/>
    <property type="molecule type" value="Genomic_DNA"/>
</dbReference>
<organism evidence="1 2">
    <name type="scientific">Physcomitrium patens</name>
    <name type="common">Spreading-leaved earth moss</name>
    <name type="synonym">Physcomitrella patens</name>
    <dbReference type="NCBI Taxonomy" id="3218"/>
    <lineage>
        <taxon>Eukaryota</taxon>
        <taxon>Viridiplantae</taxon>
        <taxon>Streptophyta</taxon>
        <taxon>Embryophyta</taxon>
        <taxon>Bryophyta</taxon>
        <taxon>Bryophytina</taxon>
        <taxon>Bryopsida</taxon>
        <taxon>Funariidae</taxon>
        <taxon>Funariales</taxon>
        <taxon>Funariaceae</taxon>
        <taxon>Physcomitrium</taxon>
    </lineage>
</organism>
<dbReference type="Gramene" id="Pp3c10_24260V3.2">
    <property type="protein sequence ID" value="Pp3c10_24260V3.2"/>
    <property type="gene ID" value="Pp3c10_24260"/>
</dbReference>
<sequence length="64" mass="7606">MSRVLLDIFICRARHMWRFELEIDAIGEVGLCNNVVLRRRSGLSTQMCRLLRKLRRCDDLVGWD</sequence>
<dbReference type="Proteomes" id="UP000006727">
    <property type="component" value="Chromosome 10"/>
</dbReference>
<accession>A0A7I4EZA6</accession>
<dbReference type="EnsemblPlants" id="Pp3c10_24260V3.2">
    <property type="protein sequence ID" value="Pp3c10_24260V3.2"/>
    <property type="gene ID" value="Pp3c10_24260"/>
</dbReference>
<dbReference type="AlphaFoldDB" id="A0A7I4EZA6"/>
<name>A0A7I4EZA6_PHYPA</name>
<reference evidence="1 2" key="2">
    <citation type="journal article" date="2018" name="Plant J.">
        <title>The Physcomitrella patens chromosome-scale assembly reveals moss genome structure and evolution.</title>
        <authorList>
            <person name="Lang D."/>
            <person name="Ullrich K.K."/>
            <person name="Murat F."/>
            <person name="Fuchs J."/>
            <person name="Jenkins J."/>
            <person name="Haas F.B."/>
            <person name="Piednoel M."/>
            <person name="Gundlach H."/>
            <person name="Van Bel M."/>
            <person name="Meyberg R."/>
            <person name="Vives C."/>
            <person name="Morata J."/>
            <person name="Symeonidi A."/>
            <person name="Hiss M."/>
            <person name="Muchero W."/>
            <person name="Kamisugi Y."/>
            <person name="Saleh O."/>
            <person name="Blanc G."/>
            <person name="Decker E.L."/>
            <person name="van Gessel N."/>
            <person name="Grimwood J."/>
            <person name="Hayes R.D."/>
            <person name="Graham S.W."/>
            <person name="Gunter L.E."/>
            <person name="McDaniel S.F."/>
            <person name="Hoernstein S.N.W."/>
            <person name="Larsson A."/>
            <person name="Li F.W."/>
            <person name="Perroud P.F."/>
            <person name="Phillips J."/>
            <person name="Ranjan P."/>
            <person name="Rokshar D.S."/>
            <person name="Rothfels C.J."/>
            <person name="Schneider L."/>
            <person name="Shu S."/>
            <person name="Stevenson D.W."/>
            <person name="Thummler F."/>
            <person name="Tillich M."/>
            <person name="Villarreal Aguilar J.C."/>
            <person name="Widiez T."/>
            <person name="Wong G.K."/>
            <person name="Wymore A."/>
            <person name="Zhang Y."/>
            <person name="Zimmer A.D."/>
            <person name="Quatrano R.S."/>
            <person name="Mayer K.F.X."/>
            <person name="Goodstein D."/>
            <person name="Casacuberta J.M."/>
            <person name="Vandepoele K."/>
            <person name="Reski R."/>
            <person name="Cuming A.C."/>
            <person name="Tuskan G.A."/>
            <person name="Maumus F."/>
            <person name="Salse J."/>
            <person name="Schmutz J."/>
            <person name="Rensing S.A."/>
        </authorList>
    </citation>
    <scope>NUCLEOTIDE SEQUENCE [LARGE SCALE GENOMIC DNA]</scope>
    <source>
        <strain evidence="1 2">cv. Gransden 2004</strain>
    </source>
</reference>
<evidence type="ECO:0000313" key="1">
    <source>
        <dbReference type="EnsemblPlants" id="Pp3c10_24260V3.2"/>
    </source>
</evidence>
<reference evidence="1 2" key="1">
    <citation type="journal article" date="2008" name="Science">
        <title>The Physcomitrella genome reveals evolutionary insights into the conquest of land by plants.</title>
        <authorList>
            <person name="Rensing S."/>
            <person name="Lang D."/>
            <person name="Zimmer A."/>
            <person name="Terry A."/>
            <person name="Salamov A."/>
            <person name="Shapiro H."/>
            <person name="Nishiyama T."/>
            <person name="Perroud P.-F."/>
            <person name="Lindquist E."/>
            <person name="Kamisugi Y."/>
            <person name="Tanahashi T."/>
            <person name="Sakakibara K."/>
            <person name="Fujita T."/>
            <person name="Oishi K."/>
            <person name="Shin-I T."/>
            <person name="Kuroki Y."/>
            <person name="Toyoda A."/>
            <person name="Suzuki Y."/>
            <person name="Hashimoto A."/>
            <person name="Yamaguchi K."/>
            <person name="Sugano A."/>
            <person name="Kohara Y."/>
            <person name="Fujiyama A."/>
            <person name="Anterola A."/>
            <person name="Aoki S."/>
            <person name="Ashton N."/>
            <person name="Barbazuk W.B."/>
            <person name="Barker E."/>
            <person name="Bennetzen J."/>
            <person name="Bezanilla M."/>
            <person name="Blankenship R."/>
            <person name="Cho S.H."/>
            <person name="Dutcher S."/>
            <person name="Estelle M."/>
            <person name="Fawcett J.A."/>
            <person name="Gundlach H."/>
            <person name="Hanada K."/>
            <person name="Heyl A."/>
            <person name="Hicks K.A."/>
            <person name="Hugh J."/>
            <person name="Lohr M."/>
            <person name="Mayer K."/>
            <person name="Melkozernov A."/>
            <person name="Murata T."/>
            <person name="Nelson D."/>
            <person name="Pils B."/>
            <person name="Prigge M."/>
            <person name="Reiss B."/>
            <person name="Renner T."/>
            <person name="Rombauts S."/>
            <person name="Rushton P."/>
            <person name="Sanderfoot A."/>
            <person name="Schween G."/>
            <person name="Shiu S.-H."/>
            <person name="Stueber K."/>
            <person name="Theodoulou F.L."/>
            <person name="Tu H."/>
            <person name="Van de Peer Y."/>
            <person name="Verrier P.J."/>
            <person name="Waters E."/>
            <person name="Wood A."/>
            <person name="Yang L."/>
            <person name="Cove D."/>
            <person name="Cuming A."/>
            <person name="Hasebe M."/>
            <person name="Lucas S."/>
            <person name="Mishler D.B."/>
            <person name="Reski R."/>
            <person name="Grigoriev I."/>
            <person name="Quatrano R.S."/>
            <person name="Boore J.L."/>
        </authorList>
    </citation>
    <scope>NUCLEOTIDE SEQUENCE [LARGE SCALE GENOMIC DNA]</scope>
    <source>
        <strain evidence="1 2">cv. Gransden 2004</strain>
    </source>
</reference>
<gene>
    <name evidence="1" type="primary">LOC112287619</name>
</gene>
<protein>
    <submittedName>
        <fullName evidence="1">Uncharacterized protein</fullName>
    </submittedName>
</protein>
<proteinExistence type="predicted"/>
<reference evidence="1" key="3">
    <citation type="submission" date="2020-12" db="UniProtKB">
        <authorList>
            <consortium name="EnsemblPlants"/>
        </authorList>
    </citation>
    <scope>IDENTIFICATION</scope>
</reference>
<evidence type="ECO:0000313" key="2">
    <source>
        <dbReference type="Proteomes" id="UP000006727"/>
    </source>
</evidence>
<keyword evidence="2" id="KW-1185">Reference proteome</keyword>